<dbReference type="SUPFAM" id="SSF48452">
    <property type="entry name" value="TPR-like"/>
    <property type="match status" value="1"/>
</dbReference>
<comment type="cofactor">
    <cofactor evidence="6">
        <name>Zn(2+)</name>
        <dbReference type="ChEBI" id="CHEBI:29105"/>
    </cofactor>
    <text evidence="6">Binds 1 zinc ion per subunit.</text>
</comment>
<evidence type="ECO:0000256" key="4">
    <source>
        <dbReference type="ARBA" id="ARBA00022833"/>
    </source>
</evidence>
<evidence type="ECO:0000256" key="1">
    <source>
        <dbReference type="ARBA" id="ARBA00022670"/>
    </source>
</evidence>
<evidence type="ECO:0000256" key="6">
    <source>
        <dbReference type="RuleBase" id="RU003983"/>
    </source>
</evidence>
<dbReference type="InterPro" id="IPR051156">
    <property type="entry name" value="Mito/Outer_Membr_Metalloprot"/>
</dbReference>
<dbReference type="Gene3D" id="1.25.40.10">
    <property type="entry name" value="Tetratricopeptide repeat domain"/>
    <property type="match status" value="1"/>
</dbReference>
<keyword evidence="2" id="KW-0479">Metal-binding</keyword>
<keyword evidence="7" id="KW-0732">Signal</keyword>
<keyword evidence="10" id="KW-1185">Reference proteome</keyword>
<dbReference type="Pfam" id="PF01435">
    <property type="entry name" value="Peptidase_M48"/>
    <property type="match status" value="1"/>
</dbReference>
<name>A0ABT9HLR8_9SPHN</name>
<evidence type="ECO:0000256" key="2">
    <source>
        <dbReference type="ARBA" id="ARBA00022723"/>
    </source>
</evidence>
<feature type="domain" description="Peptidase M48" evidence="8">
    <location>
        <begin position="71"/>
        <end position="260"/>
    </location>
</feature>
<protein>
    <submittedName>
        <fullName evidence="9">M48 family metalloprotease</fullName>
        <ecNumber evidence="9">3.4.24.-</ecNumber>
    </submittedName>
</protein>
<dbReference type="Gene3D" id="3.30.2010.10">
    <property type="entry name" value="Metalloproteases ('zincins'), catalytic domain"/>
    <property type="match status" value="1"/>
</dbReference>
<keyword evidence="1 6" id="KW-0645">Protease</keyword>
<dbReference type="InterPro" id="IPR011990">
    <property type="entry name" value="TPR-like_helical_dom_sf"/>
</dbReference>
<feature type="signal peptide" evidence="7">
    <location>
        <begin position="1"/>
        <end position="24"/>
    </location>
</feature>
<keyword evidence="4 6" id="KW-0862">Zinc</keyword>
<gene>
    <name evidence="9" type="ORF">Q9K02_02975</name>
</gene>
<feature type="chain" id="PRO_5046352382" evidence="7">
    <location>
        <begin position="25"/>
        <end position="401"/>
    </location>
</feature>
<dbReference type="GO" id="GO:0008237">
    <property type="term" value="F:metallopeptidase activity"/>
    <property type="evidence" value="ECO:0007669"/>
    <property type="project" value="UniProtKB-KW"/>
</dbReference>
<evidence type="ECO:0000259" key="8">
    <source>
        <dbReference type="Pfam" id="PF01435"/>
    </source>
</evidence>
<sequence>MSGVRSGLAALLAASCLIASPLAAGPAPSPPPFQGYYQPQGVDEIGWWGEDDESERRLAASPLVIRDEKLNAYLKDVLCRAVGDDRCNATRIYVMREPTFNATMSFNGTMRVFSGLLLRMRNEAELAAVLGHEFGHFENRHGLNRFQAARKGTDILAWGALLASMSPSYDARRTYQSLEISVYGNLFRYNRDHEREADLLGLGYLNRSSLAPQAASQVWQNLMGEIQASAVARGLKKPKFNAIAFTASHPPEGERADYLAALASSDGAPRDYGADRYRAAMEQWLPVFLEDQIKLNDFGGSEYIIENLAKDGWTADLWHARGELYRTRGHQRDLVNATEFYGNAIALDERLAAAHRGLGLSLFKTGDRTRGQASLGRYLELAPDAEDARMIEMMLPQEASQ</sequence>
<evidence type="ECO:0000256" key="3">
    <source>
        <dbReference type="ARBA" id="ARBA00022801"/>
    </source>
</evidence>
<dbReference type="Proteomes" id="UP001240639">
    <property type="component" value="Unassembled WGS sequence"/>
</dbReference>
<dbReference type="EMBL" id="JAVAIM010000001">
    <property type="protein sequence ID" value="MDP4574102.1"/>
    <property type="molecule type" value="Genomic_DNA"/>
</dbReference>
<comment type="similarity">
    <text evidence="6">Belongs to the peptidase M48 family.</text>
</comment>
<keyword evidence="3 6" id="KW-0378">Hydrolase</keyword>
<accession>A0ABT9HLR8</accession>
<dbReference type="PANTHER" id="PTHR22726:SF1">
    <property type="entry name" value="METALLOENDOPEPTIDASE OMA1, MITOCHONDRIAL"/>
    <property type="match status" value="1"/>
</dbReference>
<reference evidence="9 10" key="1">
    <citation type="submission" date="2023-08" db="EMBL/GenBank/DDBJ databases">
        <title>genomic of G39.</title>
        <authorList>
            <person name="Wang Y."/>
        </authorList>
    </citation>
    <scope>NUCLEOTIDE SEQUENCE [LARGE SCALE GENOMIC DNA]</scope>
    <source>
        <strain evidence="9 10">G39</strain>
    </source>
</reference>
<proteinExistence type="inferred from homology"/>
<keyword evidence="5 6" id="KW-0482">Metalloprotease</keyword>
<evidence type="ECO:0000256" key="5">
    <source>
        <dbReference type="ARBA" id="ARBA00023049"/>
    </source>
</evidence>
<evidence type="ECO:0000313" key="10">
    <source>
        <dbReference type="Proteomes" id="UP001240639"/>
    </source>
</evidence>
<dbReference type="CDD" id="cd07324">
    <property type="entry name" value="M48C_Oma1-like"/>
    <property type="match status" value="1"/>
</dbReference>
<dbReference type="EC" id="3.4.24.-" evidence="9"/>
<organism evidence="9 10">
    <name type="scientific">Qipengyuania profundimaris</name>
    <dbReference type="NCBI Taxonomy" id="3067652"/>
    <lineage>
        <taxon>Bacteria</taxon>
        <taxon>Pseudomonadati</taxon>
        <taxon>Pseudomonadota</taxon>
        <taxon>Alphaproteobacteria</taxon>
        <taxon>Sphingomonadales</taxon>
        <taxon>Erythrobacteraceae</taxon>
        <taxon>Qipengyuania</taxon>
    </lineage>
</organism>
<dbReference type="RefSeq" id="WP_305931549.1">
    <property type="nucleotide sequence ID" value="NZ_JAVAIM010000001.1"/>
</dbReference>
<evidence type="ECO:0000256" key="7">
    <source>
        <dbReference type="SAM" id="SignalP"/>
    </source>
</evidence>
<dbReference type="PANTHER" id="PTHR22726">
    <property type="entry name" value="METALLOENDOPEPTIDASE OMA1"/>
    <property type="match status" value="1"/>
</dbReference>
<comment type="caution">
    <text evidence="9">The sequence shown here is derived from an EMBL/GenBank/DDBJ whole genome shotgun (WGS) entry which is preliminary data.</text>
</comment>
<dbReference type="InterPro" id="IPR001915">
    <property type="entry name" value="Peptidase_M48"/>
</dbReference>
<evidence type="ECO:0000313" key="9">
    <source>
        <dbReference type="EMBL" id="MDP4574102.1"/>
    </source>
</evidence>
<dbReference type="PROSITE" id="PS51257">
    <property type="entry name" value="PROKAR_LIPOPROTEIN"/>
    <property type="match status" value="1"/>
</dbReference>